<feature type="signal peptide" evidence="4">
    <location>
        <begin position="1"/>
        <end position="21"/>
    </location>
</feature>
<feature type="domain" description="TIL" evidence="5">
    <location>
        <begin position="50"/>
        <end position="102"/>
    </location>
</feature>
<dbReference type="OrthoDB" id="6236007at2759"/>
<evidence type="ECO:0000313" key="6">
    <source>
        <dbReference type="EMBL" id="OXU25029.1"/>
    </source>
</evidence>
<sequence>MPKSTMLYFLVLCIGVSLITAQSLIFIKFIDVCLIKSLTEIGASDRRCPKANQEWSGCGSACPSRCGQGEPRFCTMQCIIGCRCKPGFMLRNDGECVRLEDC</sequence>
<dbReference type="STRING" id="543379.A0A232F3D9"/>
<dbReference type="InterPro" id="IPR036084">
    <property type="entry name" value="Ser_inhib-like_sf"/>
</dbReference>
<dbReference type="Pfam" id="PF01826">
    <property type="entry name" value="TIL"/>
    <property type="match status" value="1"/>
</dbReference>
<dbReference type="GO" id="GO:0030414">
    <property type="term" value="F:peptidase inhibitor activity"/>
    <property type="evidence" value="ECO:0007669"/>
    <property type="project" value="UniProtKB-KW"/>
</dbReference>
<dbReference type="AlphaFoldDB" id="A0A232F3D9"/>
<keyword evidence="2" id="KW-0646">Protease inhibitor</keyword>
<accession>A0A232F3D9</accession>
<evidence type="ECO:0000259" key="5">
    <source>
        <dbReference type="Pfam" id="PF01826"/>
    </source>
</evidence>
<dbReference type="CDD" id="cd19941">
    <property type="entry name" value="TIL"/>
    <property type="match status" value="1"/>
</dbReference>
<keyword evidence="4" id="KW-0732">Signal</keyword>
<comment type="similarity">
    <text evidence="1">Belongs to the serine protease inhibitor-like (TIL domain-containing) family.</text>
</comment>
<dbReference type="PANTHER" id="PTHR23259:SF70">
    <property type="entry name" value="ACCESSORY GLAND PROTEIN ACP62F-RELATED"/>
    <property type="match status" value="1"/>
</dbReference>
<comment type="caution">
    <text evidence="6">The sequence shown here is derived from an EMBL/GenBank/DDBJ whole genome shotgun (WGS) entry which is preliminary data.</text>
</comment>
<feature type="chain" id="PRO_5012940755" description="TIL domain-containing protein" evidence="4">
    <location>
        <begin position="22"/>
        <end position="102"/>
    </location>
</feature>
<dbReference type="InterPro" id="IPR051368">
    <property type="entry name" value="SerProtInhib-TIL_Domain"/>
</dbReference>
<keyword evidence="3" id="KW-1015">Disulfide bond</keyword>
<dbReference type="PANTHER" id="PTHR23259">
    <property type="entry name" value="RIDDLE"/>
    <property type="match status" value="1"/>
</dbReference>
<evidence type="ECO:0000256" key="1">
    <source>
        <dbReference type="ARBA" id="ARBA00007611"/>
    </source>
</evidence>
<dbReference type="EMBL" id="NNAY01001132">
    <property type="protein sequence ID" value="OXU25029.1"/>
    <property type="molecule type" value="Genomic_DNA"/>
</dbReference>
<dbReference type="InterPro" id="IPR002919">
    <property type="entry name" value="TIL_dom"/>
</dbReference>
<reference evidence="6 7" key="1">
    <citation type="journal article" date="2017" name="Curr. Biol.">
        <title>The Evolution of Venom by Co-option of Single-Copy Genes.</title>
        <authorList>
            <person name="Martinson E.O."/>
            <person name="Mrinalini"/>
            <person name="Kelkar Y.D."/>
            <person name="Chang C.H."/>
            <person name="Werren J.H."/>
        </authorList>
    </citation>
    <scope>NUCLEOTIDE SEQUENCE [LARGE SCALE GENOMIC DNA]</scope>
    <source>
        <strain evidence="6 7">Alberta</strain>
        <tissue evidence="6">Whole body</tissue>
    </source>
</reference>
<evidence type="ECO:0000256" key="4">
    <source>
        <dbReference type="SAM" id="SignalP"/>
    </source>
</evidence>
<name>A0A232F3D9_9HYME</name>
<protein>
    <recommendedName>
        <fullName evidence="5">TIL domain-containing protein</fullName>
    </recommendedName>
</protein>
<dbReference type="SUPFAM" id="SSF57567">
    <property type="entry name" value="Serine protease inhibitors"/>
    <property type="match status" value="1"/>
</dbReference>
<gene>
    <name evidence="6" type="ORF">TSAR_008342</name>
</gene>
<evidence type="ECO:0000256" key="3">
    <source>
        <dbReference type="ARBA" id="ARBA00023157"/>
    </source>
</evidence>
<dbReference type="Proteomes" id="UP000215335">
    <property type="component" value="Unassembled WGS sequence"/>
</dbReference>
<evidence type="ECO:0000256" key="2">
    <source>
        <dbReference type="ARBA" id="ARBA00022690"/>
    </source>
</evidence>
<evidence type="ECO:0000313" key="7">
    <source>
        <dbReference type="Proteomes" id="UP000215335"/>
    </source>
</evidence>
<dbReference type="Gene3D" id="2.10.25.10">
    <property type="entry name" value="Laminin"/>
    <property type="match status" value="1"/>
</dbReference>
<proteinExistence type="inferred from homology"/>
<keyword evidence="7" id="KW-1185">Reference proteome</keyword>
<organism evidence="6 7">
    <name type="scientific">Trichomalopsis sarcophagae</name>
    <dbReference type="NCBI Taxonomy" id="543379"/>
    <lineage>
        <taxon>Eukaryota</taxon>
        <taxon>Metazoa</taxon>
        <taxon>Ecdysozoa</taxon>
        <taxon>Arthropoda</taxon>
        <taxon>Hexapoda</taxon>
        <taxon>Insecta</taxon>
        <taxon>Pterygota</taxon>
        <taxon>Neoptera</taxon>
        <taxon>Endopterygota</taxon>
        <taxon>Hymenoptera</taxon>
        <taxon>Apocrita</taxon>
        <taxon>Proctotrupomorpha</taxon>
        <taxon>Chalcidoidea</taxon>
        <taxon>Pteromalidae</taxon>
        <taxon>Pteromalinae</taxon>
        <taxon>Trichomalopsis</taxon>
    </lineage>
</organism>